<dbReference type="SUPFAM" id="SSF56801">
    <property type="entry name" value="Acetyl-CoA synthetase-like"/>
    <property type="match status" value="1"/>
</dbReference>
<accession>A0A2G1XLR5</accession>
<dbReference type="InterPro" id="IPR001242">
    <property type="entry name" value="Condensation_dom"/>
</dbReference>
<dbReference type="AlphaFoldDB" id="A0A2G1XLR5"/>
<dbReference type="Gene3D" id="3.30.559.10">
    <property type="entry name" value="Chloramphenicol acetyltransferase-like domain"/>
    <property type="match status" value="1"/>
</dbReference>
<reference evidence="3 4" key="1">
    <citation type="journal article" date="2017" name="Biochemistry">
        <title>Identification of the Biosynthetic Pathway for the Antibiotic Bicyclomycin.</title>
        <authorList>
            <person name="Patteson J."/>
            <person name="Cai W."/>
            <person name="Johnson R.A."/>
            <person name="Santa Maria K."/>
            <person name="Li B."/>
        </authorList>
    </citation>
    <scope>NUCLEOTIDE SEQUENCE [LARGE SCALE GENOMIC DNA]</scope>
    <source>
        <strain evidence="3 4">ATCC 21532</strain>
    </source>
</reference>
<dbReference type="GO" id="GO:0031177">
    <property type="term" value="F:phosphopantetheine binding"/>
    <property type="evidence" value="ECO:0007669"/>
    <property type="project" value="TreeGrafter"/>
</dbReference>
<feature type="domain" description="AMP-dependent synthetase/ligase" evidence="1">
    <location>
        <begin position="520"/>
        <end position="866"/>
    </location>
</feature>
<dbReference type="GO" id="GO:0005737">
    <property type="term" value="C:cytoplasm"/>
    <property type="evidence" value="ECO:0007669"/>
    <property type="project" value="TreeGrafter"/>
</dbReference>
<evidence type="ECO:0000259" key="2">
    <source>
        <dbReference type="Pfam" id="PF00668"/>
    </source>
</evidence>
<dbReference type="FunFam" id="3.40.50.980:FF:000001">
    <property type="entry name" value="Non-ribosomal peptide synthetase"/>
    <property type="match status" value="1"/>
</dbReference>
<evidence type="ECO:0008006" key="5">
    <source>
        <dbReference type="Google" id="ProtNLM"/>
    </source>
</evidence>
<dbReference type="GO" id="GO:0008610">
    <property type="term" value="P:lipid biosynthetic process"/>
    <property type="evidence" value="ECO:0007669"/>
    <property type="project" value="UniProtKB-ARBA"/>
</dbReference>
<dbReference type="Pfam" id="PF00501">
    <property type="entry name" value="AMP-binding"/>
    <property type="match status" value="1"/>
</dbReference>
<dbReference type="EMBL" id="NHZO01000097">
    <property type="protein sequence ID" value="PHQ52167.1"/>
    <property type="molecule type" value="Genomic_DNA"/>
</dbReference>
<organism evidence="3 4">
    <name type="scientific">Streptomyces cinnamoneus</name>
    <name type="common">Streptoverticillium cinnamoneum</name>
    <dbReference type="NCBI Taxonomy" id="53446"/>
    <lineage>
        <taxon>Bacteria</taxon>
        <taxon>Bacillati</taxon>
        <taxon>Actinomycetota</taxon>
        <taxon>Actinomycetes</taxon>
        <taxon>Kitasatosporales</taxon>
        <taxon>Streptomycetaceae</taxon>
        <taxon>Streptomyces</taxon>
        <taxon>Streptomyces cinnamoneus group</taxon>
    </lineage>
</organism>
<dbReference type="PROSITE" id="PS00455">
    <property type="entry name" value="AMP_BINDING"/>
    <property type="match status" value="1"/>
</dbReference>
<dbReference type="Gene3D" id="2.30.38.10">
    <property type="entry name" value="Luciferase, Domain 3"/>
    <property type="match status" value="1"/>
</dbReference>
<dbReference type="Pfam" id="PF00668">
    <property type="entry name" value="Condensation"/>
    <property type="match status" value="2"/>
</dbReference>
<dbReference type="PANTHER" id="PTHR45527:SF1">
    <property type="entry name" value="FATTY ACID SYNTHASE"/>
    <property type="match status" value="1"/>
</dbReference>
<name>A0A2G1XLR5_STRCJ</name>
<evidence type="ECO:0000259" key="1">
    <source>
        <dbReference type="Pfam" id="PF00501"/>
    </source>
</evidence>
<dbReference type="Gene3D" id="3.40.50.980">
    <property type="match status" value="2"/>
</dbReference>
<evidence type="ECO:0000313" key="4">
    <source>
        <dbReference type="Proteomes" id="UP000222531"/>
    </source>
</evidence>
<gene>
    <name evidence="3" type="ORF">BLA24_09640</name>
</gene>
<dbReference type="GO" id="GO:0044550">
    <property type="term" value="P:secondary metabolite biosynthetic process"/>
    <property type="evidence" value="ECO:0007669"/>
    <property type="project" value="TreeGrafter"/>
</dbReference>
<dbReference type="Gene3D" id="3.30.559.30">
    <property type="entry name" value="Nonribosomal peptide synthetase, condensation domain"/>
    <property type="match status" value="1"/>
</dbReference>
<comment type="caution">
    <text evidence="3">The sequence shown here is derived from an EMBL/GenBank/DDBJ whole genome shotgun (WGS) entry which is preliminary data.</text>
</comment>
<dbReference type="InterPro" id="IPR000873">
    <property type="entry name" value="AMP-dep_synth/lig_dom"/>
</dbReference>
<feature type="domain" description="Condensation" evidence="2">
    <location>
        <begin position="4"/>
        <end position="86"/>
    </location>
</feature>
<keyword evidence="4" id="KW-1185">Reference proteome</keyword>
<dbReference type="InterPro" id="IPR023213">
    <property type="entry name" value="CAT-like_dom_sf"/>
</dbReference>
<proteinExistence type="predicted"/>
<dbReference type="GO" id="GO:0003824">
    <property type="term" value="F:catalytic activity"/>
    <property type="evidence" value="ECO:0007669"/>
    <property type="project" value="InterPro"/>
</dbReference>
<evidence type="ECO:0000313" key="3">
    <source>
        <dbReference type="EMBL" id="PHQ52167.1"/>
    </source>
</evidence>
<dbReference type="SUPFAM" id="SSF52777">
    <property type="entry name" value="CoA-dependent acyltransferases"/>
    <property type="match status" value="2"/>
</dbReference>
<feature type="domain" description="Condensation" evidence="2">
    <location>
        <begin position="140"/>
        <end position="496"/>
    </location>
</feature>
<sequence length="870" mass="91740">MASPMSFAQRRLWFQGRIEGPSATYNIPMIVRLTGEGLDSAALGAALRDVIGRHEVLRTVFPEADGEPQQRVVELDDLPWELAVVRVAAEEGGPARAGQRLAAWDDLPWHQQVLDLPMVEPADELPGAEVPAEDLAGAVARAASYVFDLTTEIPIRAWLFEAAPKEHVLVVVMHHIAGDGWSSGPFARDLARAYAARCAGDEPRWPSPLPVQYADYALWQRELLGDETDPTSVLARQIAHWREELAGAPEGLELPVDRPRPVQASYRGHMVGFSVPADVHRALSSLARERRATLFMVLQAGLTVMLSKAGAGDDIPIGAAVAGRTDEALGDLVGCFVNTLVMRNDLTGDPTFTELLDRVRGTTVRALAHQDVPFEKLVEALAPSRLPARHPLFQVALSLLDVGPAVELPGLRSDALSIGRPGAKFDLEVMIGEVFDAEGAPAGLRGGLTVSADLFDMGAAERFASWFVRVLTAVSADPGVRVSEVEVLSSAERGVLLGGWGGGGVVSVPDVSVPELFGVWVGRAPGAVAVVCGDVSLMYGELGDRVSRLARCLVAAGVGSESRVAVLMERSVDVVVVLLAVLRAGGVYVPLDVAWPVGRMEEVVGDAGACVLVVDAGLVGHGLVGWARAGGVGVVSADAEMDVECDAGVLLPVVRAGQAAYVMYTSGSTGRPKGVVATHGDVVRLALDRCWGASGSMRVLFHAPHAFDASSYELWVPLLSGGTVVVAPPVAVDAGVLRRWVADFALTHVHVTAGLLRVLAERDPGCFVGVREVLTGGDVVPAGAVRRVLECCAGVVVRHLYGPTEVTLCATQWVVSDAAVVGDVVPMGRGLDNTRVLVLDGSLCLVPPGVVGELYVVGAGVARGMWVVRV</sequence>
<protein>
    <recommendedName>
        <fullName evidence="5">Non-ribosomal peptide synthetase</fullName>
    </recommendedName>
</protein>
<dbReference type="PANTHER" id="PTHR45527">
    <property type="entry name" value="NONRIBOSOMAL PEPTIDE SYNTHETASE"/>
    <property type="match status" value="1"/>
</dbReference>
<dbReference type="InterPro" id="IPR020845">
    <property type="entry name" value="AMP-binding_CS"/>
</dbReference>
<dbReference type="GO" id="GO:0043041">
    <property type="term" value="P:amino acid activation for nonribosomal peptide biosynthetic process"/>
    <property type="evidence" value="ECO:0007669"/>
    <property type="project" value="TreeGrafter"/>
</dbReference>
<dbReference type="Proteomes" id="UP000222531">
    <property type="component" value="Unassembled WGS sequence"/>
</dbReference>
<dbReference type="CDD" id="cd19540">
    <property type="entry name" value="LCL_NRPS-like"/>
    <property type="match status" value="1"/>
</dbReference>